<dbReference type="EMBL" id="VLKP01000001">
    <property type="protein sequence ID" value="TWI14454.1"/>
    <property type="molecule type" value="Genomic_DNA"/>
</dbReference>
<dbReference type="InterPro" id="IPR025392">
    <property type="entry name" value="DUF4124"/>
</dbReference>
<keyword evidence="2" id="KW-0732">Signal</keyword>
<proteinExistence type="predicted"/>
<keyword evidence="5" id="KW-1185">Reference proteome</keyword>
<feature type="compositionally biased region" description="Low complexity" evidence="1">
    <location>
        <begin position="65"/>
        <end position="76"/>
    </location>
</feature>
<evidence type="ECO:0000256" key="2">
    <source>
        <dbReference type="SAM" id="SignalP"/>
    </source>
</evidence>
<feature type="domain" description="DUF4124" evidence="3">
    <location>
        <begin position="26"/>
        <end position="69"/>
    </location>
</feature>
<sequence length="241" mass="26327">MRPALLLTLMLLTQPLVTPAHAGEITVYRCTDANGRVSLRDTPCPGGQQQTTREMLRPKDPPPRAATAPAATTTPAAAPPPQPPRVVVVRNPEPVYECITPDGERYTSPNADGNPRWVPLWTLGYPTYPIDPGHRGGVHGRVDMGGGSVRGRVEFGGHAPPRPPLVRPTPPPSDTVAAFPTGTWIRDACTRLPQAEVCARLRDRRHALDRRYNSALQSERHRITDEQRLIDAQLDEDCDGG</sequence>
<reference evidence="4 5" key="1">
    <citation type="journal article" date="2015" name="Stand. Genomic Sci.">
        <title>Genomic Encyclopedia of Bacterial and Archaeal Type Strains, Phase III: the genomes of soil and plant-associated and newly described type strains.</title>
        <authorList>
            <person name="Whitman W.B."/>
            <person name="Woyke T."/>
            <person name="Klenk H.P."/>
            <person name="Zhou Y."/>
            <person name="Lilburn T.G."/>
            <person name="Beck B.J."/>
            <person name="De Vos P."/>
            <person name="Vandamme P."/>
            <person name="Eisen J.A."/>
            <person name="Garrity G."/>
            <person name="Hugenholtz P."/>
            <person name="Kyrpides N.C."/>
        </authorList>
    </citation>
    <scope>NUCLEOTIDE SEQUENCE [LARGE SCALE GENOMIC DNA]</scope>
    <source>
        <strain evidence="4 5">CGMCC 1.10136</strain>
    </source>
</reference>
<feature type="signal peptide" evidence="2">
    <location>
        <begin position="1"/>
        <end position="22"/>
    </location>
</feature>
<evidence type="ECO:0000313" key="5">
    <source>
        <dbReference type="Proteomes" id="UP000316471"/>
    </source>
</evidence>
<gene>
    <name evidence="4" type="ORF">IP93_00452</name>
</gene>
<dbReference type="Proteomes" id="UP000316471">
    <property type="component" value="Unassembled WGS sequence"/>
</dbReference>
<evidence type="ECO:0000313" key="4">
    <source>
        <dbReference type="EMBL" id="TWI14454.1"/>
    </source>
</evidence>
<comment type="caution">
    <text evidence="4">The sequence shown here is derived from an EMBL/GenBank/DDBJ whole genome shotgun (WGS) entry which is preliminary data.</text>
</comment>
<dbReference type="Pfam" id="PF13511">
    <property type="entry name" value="DUF4124"/>
    <property type="match status" value="1"/>
</dbReference>
<evidence type="ECO:0000256" key="1">
    <source>
        <dbReference type="SAM" id="MobiDB-lite"/>
    </source>
</evidence>
<feature type="chain" id="PRO_5021848381" evidence="2">
    <location>
        <begin position="23"/>
        <end position="241"/>
    </location>
</feature>
<organism evidence="4 5">
    <name type="scientific">Aerolutibacter ruishenii</name>
    <dbReference type="NCBI Taxonomy" id="686800"/>
    <lineage>
        <taxon>Bacteria</taxon>
        <taxon>Pseudomonadati</taxon>
        <taxon>Pseudomonadota</taxon>
        <taxon>Gammaproteobacteria</taxon>
        <taxon>Lysobacterales</taxon>
        <taxon>Lysobacteraceae</taxon>
        <taxon>Aerolutibacter</taxon>
    </lineage>
</organism>
<dbReference type="RefSeq" id="WP_144811465.1">
    <property type="nucleotide sequence ID" value="NZ_VLKP01000001.1"/>
</dbReference>
<evidence type="ECO:0000259" key="3">
    <source>
        <dbReference type="Pfam" id="PF13511"/>
    </source>
</evidence>
<dbReference type="OrthoDB" id="5974779at2"/>
<dbReference type="AlphaFoldDB" id="A0A562M3D9"/>
<accession>A0A562M3D9</accession>
<feature type="region of interest" description="Disordered" evidence="1">
    <location>
        <begin position="39"/>
        <end position="87"/>
    </location>
</feature>
<protein>
    <submittedName>
        <fullName evidence="4">Uncharacterized protein DUF4124</fullName>
    </submittedName>
</protein>
<name>A0A562M3D9_9GAMM</name>